<reference evidence="1 2" key="1">
    <citation type="submission" date="2017-02" db="EMBL/GenBank/DDBJ databases">
        <authorList>
            <person name="Peterson S.W."/>
        </authorList>
    </citation>
    <scope>NUCLEOTIDE SEQUENCE [LARGE SCALE GENOMIC DNA]</scope>
    <source>
        <strain evidence="1">Psychrobacter_piechaudii</strain>
    </source>
</reference>
<proteinExistence type="predicted"/>
<protein>
    <submittedName>
        <fullName evidence="1">CRISPR-associated endonuclease Cas6/Csy4</fullName>
        <ecNumber evidence="1">3.1.-.-</ecNumber>
    </submittedName>
</protein>
<gene>
    <name evidence="1" type="primary">cas6f_2</name>
    <name evidence="1" type="ORF">A1232T_02243</name>
</gene>
<organism evidence="1 2">
    <name type="scientific">Psychrobacter piechaudii</name>
    <dbReference type="NCBI Taxonomy" id="1945521"/>
    <lineage>
        <taxon>Bacteria</taxon>
        <taxon>Pseudomonadati</taxon>
        <taxon>Pseudomonadota</taxon>
        <taxon>Gammaproteobacteria</taxon>
        <taxon>Moraxellales</taxon>
        <taxon>Moraxellaceae</taxon>
        <taxon>Psychrobacter</taxon>
    </lineage>
</organism>
<sequence>MTHLTHYQEITLLPEPDISSYFIWSKLFTQLHIALADVKNSHSINSIGVAFPDYYFDQKNGKSSKLGNKLRIFAPSQEDLTKLNLNKWLDRLIDYVHIKPIKNVPSNIKGYVSVHRYRFKPIEVQAQSLAKKLNISLDDAMATVAKRTPEKAVPYVRLTSETNKAPYLLKVLQQPADEPKSGLFNAYGMNGMRDNVTVPLW</sequence>
<dbReference type="CDD" id="cd09739">
    <property type="entry name" value="Cas6_I-F"/>
    <property type="match status" value="1"/>
</dbReference>
<dbReference type="GO" id="GO:0004519">
    <property type="term" value="F:endonuclease activity"/>
    <property type="evidence" value="ECO:0007669"/>
    <property type="project" value="UniProtKB-KW"/>
</dbReference>
<keyword evidence="1" id="KW-0255">Endonuclease</keyword>
<dbReference type="NCBIfam" id="TIGR02563">
    <property type="entry name" value="cas_Csy4"/>
    <property type="match status" value="1"/>
</dbReference>
<evidence type="ECO:0000313" key="1">
    <source>
        <dbReference type="EMBL" id="SJM73042.1"/>
    </source>
</evidence>
<keyword evidence="2" id="KW-1185">Reference proteome</keyword>
<dbReference type="RefSeq" id="WP_077451983.1">
    <property type="nucleotide sequence ID" value="NZ_FUGE01000244.1"/>
</dbReference>
<dbReference type="InterPro" id="IPR013396">
    <property type="entry name" value="CRISPR-assoc_prot_Csy4"/>
</dbReference>
<dbReference type="InterPro" id="IPR042564">
    <property type="entry name" value="CRISPR-Cas6/Csy4_sf"/>
</dbReference>
<dbReference type="Gene3D" id="3.30.70.2540">
    <property type="entry name" value="CRISPR-associated endoribonuclease Cas6/Csy4"/>
    <property type="match status" value="1"/>
</dbReference>
<dbReference type="AlphaFoldDB" id="A0A1R4GZ27"/>
<dbReference type="EC" id="3.1.-.-" evidence="1"/>
<dbReference type="OrthoDB" id="259831at2"/>
<dbReference type="EMBL" id="FUGE01000244">
    <property type="protein sequence ID" value="SJM73042.1"/>
    <property type="molecule type" value="Genomic_DNA"/>
</dbReference>
<accession>A0A1R4GZ27</accession>
<dbReference type="STRING" id="1945521.A1232T_02243"/>
<dbReference type="Proteomes" id="UP000188357">
    <property type="component" value="Unassembled WGS sequence"/>
</dbReference>
<keyword evidence="1" id="KW-0540">Nuclease</keyword>
<keyword evidence="1" id="KW-0378">Hydrolase</keyword>
<evidence type="ECO:0000313" key="2">
    <source>
        <dbReference type="Proteomes" id="UP000188357"/>
    </source>
</evidence>
<dbReference type="GO" id="GO:0016787">
    <property type="term" value="F:hydrolase activity"/>
    <property type="evidence" value="ECO:0007669"/>
    <property type="project" value="UniProtKB-KW"/>
</dbReference>
<dbReference type="Pfam" id="PF09618">
    <property type="entry name" value="Cas_Csy4"/>
    <property type="match status" value="1"/>
</dbReference>
<name>A0A1R4GZ27_9GAMM</name>
<dbReference type="GO" id="GO:0043571">
    <property type="term" value="P:maintenance of CRISPR repeat elements"/>
    <property type="evidence" value="ECO:0007669"/>
    <property type="project" value="InterPro"/>
</dbReference>